<dbReference type="InterPro" id="IPR024395">
    <property type="entry name" value="CLASP_N_dom"/>
</dbReference>
<proteinExistence type="predicted"/>
<dbReference type="OrthoDB" id="71285at2759"/>
<evidence type="ECO:0000313" key="6">
    <source>
        <dbReference type="Proteomes" id="UP000332933"/>
    </source>
</evidence>
<organism evidence="5 6">
    <name type="scientific">Aphanomyces stellatus</name>
    <dbReference type="NCBI Taxonomy" id="120398"/>
    <lineage>
        <taxon>Eukaryota</taxon>
        <taxon>Sar</taxon>
        <taxon>Stramenopiles</taxon>
        <taxon>Oomycota</taxon>
        <taxon>Saprolegniomycetes</taxon>
        <taxon>Saprolegniales</taxon>
        <taxon>Verrucalvaceae</taxon>
        <taxon>Aphanomyces</taxon>
    </lineage>
</organism>
<feature type="region of interest" description="Disordered" evidence="1">
    <location>
        <begin position="242"/>
        <end position="277"/>
    </location>
</feature>
<evidence type="ECO:0000259" key="3">
    <source>
        <dbReference type="Pfam" id="PF12348"/>
    </source>
</evidence>
<keyword evidence="2" id="KW-0812">Transmembrane</keyword>
<feature type="region of interest" description="Disordered" evidence="1">
    <location>
        <begin position="289"/>
        <end position="349"/>
    </location>
</feature>
<dbReference type="Proteomes" id="UP000332933">
    <property type="component" value="Unassembled WGS sequence"/>
</dbReference>
<keyword evidence="2" id="KW-0472">Membrane</keyword>
<dbReference type="Pfam" id="PF12348">
    <property type="entry name" value="CLASP_N"/>
    <property type="match status" value="1"/>
</dbReference>
<feature type="compositionally biased region" description="Polar residues" evidence="1">
    <location>
        <begin position="257"/>
        <end position="268"/>
    </location>
</feature>
<evidence type="ECO:0000313" key="4">
    <source>
        <dbReference type="EMBL" id="KAF0694793.1"/>
    </source>
</evidence>
<dbReference type="EMBL" id="CAADRA010005559">
    <property type="protein sequence ID" value="VFT91140.1"/>
    <property type="molecule type" value="Genomic_DNA"/>
</dbReference>
<accession>A0A485L214</accession>
<dbReference type="AlphaFoldDB" id="A0A485L214"/>
<name>A0A485L214_9STRA</name>
<dbReference type="Gene3D" id="1.25.10.10">
    <property type="entry name" value="Leucine-rich Repeat Variant"/>
    <property type="match status" value="1"/>
</dbReference>
<feature type="transmembrane region" description="Helical" evidence="2">
    <location>
        <begin position="359"/>
        <end position="385"/>
    </location>
</feature>
<keyword evidence="2" id="KW-1133">Transmembrane helix</keyword>
<feature type="compositionally biased region" description="Low complexity" evidence="1">
    <location>
        <begin position="329"/>
        <end position="341"/>
    </location>
</feature>
<feature type="domain" description="CLASP N-terminal" evidence="3">
    <location>
        <begin position="7"/>
        <end position="215"/>
    </location>
</feature>
<dbReference type="InterPro" id="IPR016024">
    <property type="entry name" value="ARM-type_fold"/>
</dbReference>
<reference evidence="5 6" key="1">
    <citation type="submission" date="2019-03" db="EMBL/GenBank/DDBJ databases">
        <authorList>
            <person name="Gaulin E."/>
            <person name="Dumas B."/>
        </authorList>
    </citation>
    <scope>NUCLEOTIDE SEQUENCE [LARGE SCALE GENOMIC DNA]</scope>
    <source>
        <strain evidence="5">CBS 568.67</strain>
    </source>
</reference>
<protein>
    <submittedName>
        <fullName evidence="5">Aste57867_14316 protein</fullName>
    </submittedName>
</protein>
<dbReference type="InterPro" id="IPR011989">
    <property type="entry name" value="ARM-like"/>
</dbReference>
<feature type="compositionally biased region" description="Low complexity" evidence="1">
    <location>
        <begin position="293"/>
        <end position="308"/>
    </location>
</feature>
<evidence type="ECO:0000256" key="2">
    <source>
        <dbReference type="SAM" id="Phobius"/>
    </source>
</evidence>
<reference evidence="4" key="2">
    <citation type="submission" date="2019-06" db="EMBL/GenBank/DDBJ databases">
        <title>Genomics analysis of Aphanomyces spp. identifies a new class of oomycete effector associated with host adaptation.</title>
        <authorList>
            <person name="Gaulin E."/>
        </authorList>
    </citation>
    <scope>NUCLEOTIDE SEQUENCE</scope>
    <source>
        <strain evidence="4">CBS 578.67</strain>
    </source>
</reference>
<dbReference type="EMBL" id="VJMH01005538">
    <property type="protein sequence ID" value="KAF0694793.1"/>
    <property type="molecule type" value="Genomic_DNA"/>
</dbReference>
<keyword evidence="6" id="KW-1185">Reference proteome</keyword>
<gene>
    <name evidence="5" type="primary">Aste57867_14316</name>
    <name evidence="4" type="ORF">As57867_014263</name>
    <name evidence="5" type="ORF">ASTE57867_14316</name>
</gene>
<evidence type="ECO:0000313" key="5">
    <source>
        <dbReference type="EMBL" id="VFT91140.1"/>
    </source>
</evidence>
<dbReference type="SUPFAM" id="SSF48371">
    <property type="entry name" value="ARM repeat"/>
    <property type="match status" value="1"/>
</dbReference>
<sequence>MDTSLQAQIESCFNTFKTSGDWKLHLQELLDLQEMLLECHTNQQLGPMPLVVGALLPLAEYIRPSIASIRSEVVKKTCSVIACFGATCGAEFAPFADQVLCDLLNTAAVKTRVFAQAGEDCMEVLSRQSRYDLELLMDHFDRARTEEVRALVVKQLPTILASWDKAEVDLHFDRLKLLVGKALKDKTELVRLAARGAFCAIGDTWDEHIDHLVSIPSPRFHEAFVKEHASARLTTELVTKFGTPGSATKRTPLFRRQSLSQGFESRSSGDGGGDDALLAPRRQLTFDDDVGLSSAPPLSPVAAPSRAPMSIDVSPEQPEMLSPEDRVHTSTSSSPRMPMSTNKTHTQPSGAMPSFLDRILGLLVGLSVLFAVYGVVGAICGAVALNRTGGVMLELRQLDDSVALTFRELQSKEVAMDAVMDQLLVSMDTHRAESESALQGLRRSSAAWNKSMRDDMEAFKVEFLTRLRPNYTTTTTV</sequence>
<evidence type="ECO:0000256" key="1">
    <source>
        <dbReference type="SAM" id="MobiDB-lite"/>
    </source>
</evidence>